<dbReference type="EMBL" id="JAAIUW010000002">
    <property type="protein sequence ID" value="KAF7842191.1"/>
    <property type="molecule type" value="Genomic_DNA"/>
</dbReference>
<dbReference type="AlphaFoldDB" id="A0A835CI43"/>
<dbReference type="Proteomes" id="UP000634136">
    <property type="component" value="Unassembled WGS sequence"/>
</dbReference>
<evidence type="ECO:0000256" key="1">
    <source>
        <dbReference type="SAM" id="MobiDB-lite"/>
    </source>
</evidence>
<sequence>MEVLLLDGGCGTCCCYCPAKQKVPSSKQSSKDMASRLSVSNGGMPRVDWESMLSKSIKCSLLAKYVICKGDGGIEIGDELDEGEGDWGGSEQQELTPNATKNDGLSGIEDEDYGYEWRLTVGMKKNYGDGGYRRREHGVDGGGE</sequence>
<accession>A0A835CI43</accession>
<feature type="region of interest" description="Disordered" evidence="1">
    <location>
        <begin position="78"/>
        <end position="109"/>
    </location>
</feature>
<gene>
    <name evidence="2" type="ORF">G2W53_004489</name>
</gene>
<proteinExistence type="predicted"/>
<evidence type="ECO:0000313" key="2">
    <source>
        <dbReference type="EMBL" id="KAF7842191.1"/>
    </source>
</evidence>
<feature type="compositionally biased region" description="Polar residues" evidence="1">
    <location>
        <begin position="90"/>
        <end position="103"/>
    </location>
</feature>
<protein>
    <submittedName>
        <fullName evidence="2">Uncharacterized protein</fullName>
    </submittedName>
</protein>
<comment type="caution">
    <text evidence="2">The sequence shown here is derived from an EMBL/GenBank/DDBJ whole genome shotgun (WGS) entry which is preliminary data.</text>
</comment>
<reference evidence="2" key="1">
    <citation type="submission" date="2020-09" db="EMBL/GenBank/DDBJ databases">
        <title>Genome-Enabled Discovery of Anthraquinone Biosynthesis in Senna tora.</title>
        <authorList>
            <person name="Kang S.-H."/>
            <person name="Pandey R.P."/>
            <person name="Lee C.-M."/>
            <person name="Sim J.-S."/>
            <person name="Jeong J.-T."/>
            <person name="Choi B.-S."/>
            <person name="Jung M."/>
            <person name="Ginzburg D."/>
            <person name="Zhao K."/>
            <person name="Won S.Y."/>
            <person name="Oh T.-J."/>
            <person name="Yu Y."/>
            <person name="Kim N.-H."/>
            <person name="Lee O.R."/>
            <person name="Lee T.-H."/>
            <person name="Bashyal P."/>
            <person name="Kim T.-S."/>
            <person name="Lee W.-H."/>
            <person name="Kawkins C."/>
            <person name="Kim C.-K."/>
            <person name="Kim J.S."/>
            <person name="Ahn B.O."/>
            <person name="Rhee S.Y."/>
            <person name="Sohng J.K."/>
        </authorList>
    </citation>
    <scope>NUCLEOTIDE SEQUENCE</scope>
    <source>
        <tissue evidence="2">Leaf</tissue>
    </source>
</reference>
<organism evidence="2 3">
    <name type="scientific">Senna tora</name>
    <dbReference type="NCBI Taxonomy" id="362788"/>
    <lineage>
        <taxon>Eukaryota</taxon>
        <taxon>Viridiplantae</taxon>
        <taxon>Streptophyta</taxon>
        <taxon>Embryophyta</taxon>
        <taxon>Tracheophyta</taxon>
        <taxon>Spermatophyta</taxon>
        <taxon>Magnoliopsida</taxon>
        <taxon>eudicotyledons</taxon>
        <taxon>Gunneridae</taxon>
        <taxon>Pentapetalae</taxon>
        <taxon>rosids</taxon>
        <taxon>fabids</taxon>
        <taxon>Fabales</taxon>
        <taxon>Fabaceae</taxon>
        <taxon>Caesalpinioideae</taxon>
        <taxon>Cassia clade</taxon>
        <taxon>Senna</taxon>
    </lineage>
</organism>
<keyword evidence="3" id="KW-1185">Reference proteome</keyword>
<name>A0A835CI43_9FABA</name>
<evidence type="ECO:0000313" key="3">
    <source>
        <dbReference type="Proteomes" id="UP000634136"/>
    </source>
</evidence>